<keyword evidence="2" id="KW-0547">Nucleotide-binding</keyword>
<keyword evidence="1" id="KW-0677">Repeat</keyword>
<dbReference type="InterPro" id="IPR042197">
    <property type="entry name" value="Apaf_helical"/>
</dbReference>
<dbReference type="InterPro" id="IPR027417">
    <property type="entry name" value="P-loop_NTPase"/>
</dbReference>
<keyword evidence="7" id="KW-1185">Reference proteome</keyword>
<reference evidence="6 7" key="1">
    <citation type="submission" date="2019-04" db="EMBL/GenBank/DDBJ databases">
        <title>An improved genome assembly and genetic linkage map for asparagus bean, Vigna unguiculata ssp. sesquipedialis.</title>
        <authorList>
            <person name="Xia Q."/>
            <person name="Zhang R."/>
            <person name="Dong Y."/>
        </authorList>
    </citation>
    <scope>NUCLEOTIDE SEQUENCE [LARGE SCALE GENOMIC DNA]</scope>
    <source>
        <tissue evidence="6">Leaf</tissue>
    </source>
</reference>
<dbReference type="InterPro" id="IPR044974">
    <property type="entry name" value="Disease_R_plants"/>
</dbReference>
<dbReference type="InterPro" id="IPR036388">
    <property type="entry name" value="WH-like_DNA-bd_sf"/>
</dbReference>
<feature type="domain" description="AAA+ ATPase" evidence="5">
    <location>
        <begin position="182"/>
        <end position="332"/>
    </location>
</feature>
<dbReference type="Pfam" id="PF23559">
    <property type="entry name" value="WHD_DRP"/>
    <property type="match status" value="4"/>
</dbReference>
<evidence type="ECO:0000313" key="7">
    <source>
        <dbReference type="Proteomes" id="UP000501690"/>
    </source>
</evidence>
<evidence type="ECO:0000256" key="1">
    <source>
        <dbReference type="ARBA" id="ARBA00022737"/>
    </source>
</evidence>
<dbReference type="Pfam" id="PF18052">
    <property type="entry name" value="Rx_N"/>
    <property type="match status" value="4"/>
</dbReference>
<dbReference type="Gene3D" id="3.40.50.300">
    <property type="entry name" value="P-loop containing nucleotide triphosphate hydrolases"/>
    <property type="match status" value="4"/>
</dbReference>
<dbReference type="Proteomes" id="UP000501690">
    <property type="component" value="Linkage Group LG3"/>
</dbReference>
<dbReference type="SUPFAM" id="SSF52540">
    <property type="entry name" value="P-loop containing nucleoside triphosphate hydrolases"/>
    <property type="match status" value="4"/>
</dbReference>
<dbReference type="PRINTS" id="PR00364">
    <property type="entry name" value="DISEASERSIST"/>
</dbReference>
<dbReference type="SUPFAM" id="SSF52058">
    <property type="entry name" value="L domain-like"/>
    <property type="match status" value="4"/>
</dbReference>
<feature type="domain" description="AAA+ ATPase" evidence="5">
    <location>
        <begin position="1972"/>
        <end position="2126"/>
    </location>
</feature>
<dbReference type="InterPro" id="IPR032675">
    <property type="entry name" value="LRR_dom_sf"/>
</dbReference>
<proteinExistence type="predicted"/>
<protein>
    <submittedName>
        <fullName evidence="6">Disease resistance protein RPM1</fullName>
    </submittedName>
</protein>
<gene>
    <name evidence="6" type="ORF">DEO72_LG3g3475</name>
</gene>
<evidence type="ECO:0000313" key="6">
    <source>
        <dbReference type="EMBL" id="QCD88923.1"/>
    </source>
</evidence>
<dbReference type="InterPro" id="IPR038005">
    <property type="entry name" value="RX-like_CC"/>
</dbReference>
<dbReference type="Gene3D" id="3.80.10.10">
    <property type="entry name" value="Ribonuclease Inhibitor"/>
    <property type="match status" value="4"/>
</dbReference>
<evidence type="ECO:0000256" key="4">
    <source>
        <dbReference type="SAM" id="Coils"/>
    </source>
</evidence>
<dbReference type="FunFam" id="1.10.10.10:FF:000322">
    <property type="entry name" value="Probable disease resistance protein At1g63360"/>
    <property type="match status" value="4"/>
</dbReference>
<dbReference type="PANTHER" id="PTHR23155">
    <property type="entry name" value="DISEASE RESISTANCE PROTEIN RP"/>
    <property type="match status" value="1"/>
</dbReference>
<dbReference type="InterPro" id="IPR003593">
    <property type="entry name" value="AAA+_ATPase"/>
</dbReference>
<dbReference type="InterPro" id="IPR058922">
    <property type="entry name" value="WHD_DRP"/>
</dbReference>
<dbReference type="Pfam" id="PF23598">
    <property type="entry name" value="LRR_14"/>
    <property type="match status" value="4"/>
</dbReference>
<sequence length="3538" mass="406916">MAESVVSFVLDHLAQLAAREANLLCGVEDRIQSLQHELQMINELLNTTKSKKGMEHTVLNQIRDVAHLAEDVIDTFVAKVSIYKRRTILGRMLRGFGQARLLHHVAEKIDKIKTTLNEIRENKNKYDAFKETNSQSAAEEEEEEKRAKLLHKLRRNVEEEGVVGFVHDSKDVINRLLEGGSNRKAVSIVGMGGLGKTTLARKVYNSTQVKQHFMCQAWVYVSNECRVRELLFGLLKHLIPNFEQQWRGNKEGKKIARDINNLSEEELKKLVQNCLESERYLVVVDDLWKTQDWEEVQDAFPDNNRGSRILITSRLKEVALHAAHDVPHYLQFLSEEESWELFCKKVFRGEDCPFDLETLGKQMVQSCRGLPLSIIVLAGLLGNKEKSHREWSKVVGHVNWYLTQDETQVKDTVLKLSYDNLPKRLKPCFLYLGIFPGDIEIPVRPLLQKWIAEGFIQNTGNRDPDDVAEDYLYELIDRSLVQIGRVESNGSLETCQIHELLRDLCISESKEDKVFDVCIDNNILIPTKPRRLSIHSDMGHYISSSNNDHSHIRSLFFFGQDYYVRERDWKWLLECFKLVRVLELRPTSCRKIPSNLGNFIHLRYLRIDLVYVTFVPTSILNLLSLETIDLGSDEKMWNLQTISALLLNKQATSLIKKGTFPNIKRIRLKVVSGNNNELSNLLQSLQQLTHLYKLGILLRDRYDIGVDSINESVERNNGCKPQELLQSLGQFSCLTVLNIINALDLLTCALTFPPNLIELTLRGINWITDEGMNGLESHTKLKILRISGDLISSRNFFDLNCVGCGFPRLEVFEMEYLNVGEWRLDTDAMPRLKSLVIIHCERLKDLPNELWCLSGLRKVEITKPSNQMARMLQNLEIGNRIQLVIDDPEIFIFKNTVVSFVLDHLAQLVAREANLLYGVEDRVQSLQYELQMIKQLLNTTKRKKGMEHTVLNQIRDMAHLAEDVIDTFVAKVSIYKRRTILGKMLRGFHQARLLRDVAEKVDNIKITLNEIRDNKSKYEAFKETNNQSAAEEEEEEEKERAKALQKLRRNVEEDDVVGFVHDSNDVIKRLLEGGSNRKAVSIIGMGGLGKTTLARKVYNSSQVTQHFMCRAWVYMSNECRVRELLLGLLKHLMPDFEQQCRGNKKGKKSAGNISNLSEEELKILVRNCLESERYLVVVDDLWKKQDWDEVQDAFPDNNRGSRILITSRLKEVALHAAHDVPHYLQFLNEEESWKLFSRRVFRGEDYPSDLESLGKQMVQSCRGLPLSITVLAGMLANKEKSYREWSKVVGHVNSYLTQDETQVKDIVLKLSYDNLPRRLKPCFLYLGIFPEDFEIPVVPLLQKWVAEGFIQDKGNRDPDDIAEDYLYELIDRSLVQVAIVDTNGSVKTCQVHDLLRDLCISESKEDKVFEVCTDNNILIPTKPRRLSIHSSMGHYISSNGNDHSCIRSLFFFGPDYHVHMKEWKWLSEGFKLVRVLEIGPTRWGKIPSNLGNFIHLRYLRMNSFNVKFVPTSILTLWNLQTIDIGPWRRSVPISFPVQMWKLKHLRHLNTPQPIELRGSYSGSDEKMWNLQTISAILLNSQATSLIKKGTFPNLKSLGLKVAYGYKGELPKLLQSLQQLSYLNKLVIVLRDRHDTEVFVDESVERNNGCKPQELLRCLGQFNCLTILSIENCLDLLTCAVTLPPNVTELTLSGIDYISDQGMNGLGNHTKLKILTLWGIWSCDTFNLNCVGGSFPQLEVFQMGHLEVGNWRLGNGAMPKLQKVVIFNCDRLNDLPNELWSLSGLRKVQYLMAESVVTFVFDHLAQLAAREANLLYGVEDRVQSLQYELQMMKELLSSTKSKKGMEHTVLNQIRDVSHLAEDVIDTFVAKVAIYKRRSILGRMLRGFGQARLLRDVAEKIDKIKNTLNEIRDNKDKYDAFKENNNRSAAEEEEEEKRAQSVQKLRRNVEEEDVVGFVQDSKDVINRLLEGSLNRKALSIIGMGGLGKTTLARKVYNNTQVKKHFTCRAWVYVSNECRVREILLGLHKHLMPDFEQQSRSSKKGKKSSRDNSSLSEEELKILVRNDLEGERYLVVVDDLWKRQDWDAVQDVFPDNHRGSRILITSRLKEVALHAAHDVPHYLRFLNEEESWELFRRKVFRAEDYPSDLEAMGKQMVQSCRGLPLSIIVLAGLLANKEKSFREWSKVVGHVNWYLTQDETQVKDIVLKLSYDDLPRRLKPCFLYLGIYPEDMEIPVRPLLQKWVAEGFIQDTRNRDSDDVAEDYLYELMDRSLVQVAEVKTNGGVKVCHVHDLLRDLCISESKEEKVFEVCTDNNILIPVNSRRLSIHSNISHYISSSNNDHSCIRSLFFFGPRCYVHEKEWKCLLEGFKLVRVLEVGPTKCEKTPSNLREFIHLRYLRIDSCFVEFIPSSILNLWNLQTIDIVSGSYSPISFPVQMWKLKYLRHLNTSKPIKLRGNCSGSDEKIWNLQTISAILLNRQATTLIKKGAFPNLKRIGLKVDSAYKAELPKLLQSLQQSSHLNKLVISLQHRYTGVEECANESVETCNGCKPQELLQSLEQFNSLTVLKIENVLDLLTYALTFPPNVTELTFSRIKCITYVGMKCLGNHTKLKILRLLGDVISVDSFDLNCIAGSFPQLEVFDMEHLRVGKWKLVNSCFSCYTALLQPQTQYLMAESVVTFVFDHLAQLAAREANLLYGVEDRVQSLQYELQMMKELLSSTKSKKGMEHTVLNQIRDVSHLAEDVIDTFVAKVAIYKRRSILGRMLRGFGQARLLRDVAEKIDKIKNTLNEIRDNKDKYDAFKENNNRSAAEEEEEEKRAQSVQKLRRNVEEEDVVGFVQDSKDVINRLLEGSLNRKALSIIGMGGLGKTTLARKVYNNTQVKKHFTCRAWVYVSNECRVREILLGLHKHLMPDFEQQSRSSKKGKKSSRDNSSLSEEELKILVRNDLEGERYLVVVDDLWKRQDWDAVQDVFPDNHRGSRILITSRLKEVALHAAHDVPHYLRFLNEEESWELFRRKVFRAEDYPSDLEAMGKQMVQSCRGLPLSIIVLAGLLANKEKSFREWSKVVGHVNWYLTQDETQVKDIVLKLSYDDLPRRLKPCFLYLGIYPEDMEIPVRPLLQKWVAEGFIQDTRNRDSDDVAEDYLYELMDRSLVQVAEVKTNGGVKVCHVHDLLRDLCISESKEEKVFEVCTDNNILIPVNSRRLSIHSNISHYISSSNNDHSCIRSLFFFGPRCYVHEKEWKCLLEGFKLVRVLEVGPTKCEKTPSNLREFIHLRYLRIDSCFVEFIPSSILNLWNLQTIDIVSGSYSPISFPVQMWKLKYLRHLNTSKPIKLRGNCSGSDEKIWNLQTISAILLNRQATTLIKKGAFPNLKRIGLKVDSAYKAELPKLLQSLQQSSHLNKLVISLQHRYTGVEECANESVETCNGCKPQELLQSLEQFNSLTVLKIENVLDLLTYALTFPPNVTELTFSRIKCITYVGMKCLGNHTKLKILRLLGDVISVDSFDLNCIAGSFPQLEVFDMEHLRVGKWKLAASVLNFSYGN</sequence>
<accession>A0A4D6LK59</accession>
<dbReference type="Gene3D" id="1.10.8.430">
    <property type="entry name" value="Helical domain of apoptotic protease-activating factors"/>
    <property type="match status" value="4"/>
</dbReference>
<dbReference type="Pfam" id="PF00931">
    <property type="entry name" value="NB-ARC"/>
    <property type="match status" value="4"/>
</dbReference>
<feature type="domain" description="AAA+ ATPase" evidence="5">
    <location>
        <begin position="1076"/>
        <end position="1230"/>
    </location>
</feature>
<keyword evidence="4" id="KW-0175">Coiled coil</keyword>
<dbReference type="GO" id="GO:0043531">
    <property type="term" value="F:ADP binding"/>
    <property type="evidence" value="ECO:0007669"/>
    <property type="project" value="InterPro"/>
</dbReference>
<dbReference type="Gene3D" id="1.20.5.4130">
    <property type="match status" value="4"/>
</dbReference>
<dbReference type="EMBL" id="CP039347">
    <property type="protein sequence ID" value="QCD88923.1"/>
    <property type="molecule type" value="Genomic_DNA"/>
</dbReference>
<evidence type="ECO:0000256" key="3">
    <source>
        <dbReference type="ARBA" id="ARBA00022821"/>
    </source>
</evidence>
<dbReference type="InterPro" id="IPR041118">
    <property type="entry name" value="Rx_N"/>
</dbReference>
<keyword evidence="3" id="KW-0611">Plant defense</keyword>
<dbReference type="CDD" id="cd14798">
    <property type="entry name" value="RX-CC_like"/>
    <property type="match status" value="4"/>
</dbReference>
<evidence type="ECO:0000259" key="5">
    <source>
        <dbReference type="SMART" id="SM00382"/>
    </source>
</evidence>
<dbReference type="InterPro" id="IPR002182">
    <property type="entry name" value="NB-ARC"/>
</dbReference>
<feature type="coiled-coil region" evidence="4">
    <location>
        <begin position="994"/>
        <end position="1054"/>
    </location>
</feature>
<dbReference type="PANTHER" id="PTHR23155:SF1193">
    <property type="entry name" value="DISEASE RESISTANCE PROTEIN RPP13-RELATED"/>
    <property type="match status" value="1"/>
</dbReference>
<feature type="coiled-coil region" evidence="4">
    <location>
        <begin position="102"/>
        <end position="160"/>
    </location>
</feature>
<dbReference type="SMART" id="SM00382">
    <property type="entry name" value="AAA"/>
    <property type="match status" value="4"/>
</dbReference>
<dbReference type="GO" id="GO:0098542">
    <property type="term" value="P:defense response to other organism"/>
    <property type="evidence" value="ECO:0007669"/>
    <property type="project" value="TreeGrafter"/>
</dbReference>
<feature type="coiled-coil region" evidence="4">
    <location>
        <begin position="1892"/>
        <end position="1950"/>
    </location>
</feature>
<organism evidence="6 7">
    <name type="scientific">Vigna unguiculata</name>
    <name type="common">Cowpea</name>
    <dbReference type="NCBI Taxonomy" id="3917"/>
    <lineage>
        <taxon>Eukaryota</taxon>
        <taxon>Viridiplantae</taxon>
        <taxon>Streptophyta</taxon>
        <taxon>Embryophyta</taxon>
        <taxon>Tracheophyta</taxon>
        <taxon>Spermatophyta</taxon>
        <taxon>Magnoliopsida</taxon>
        <taxon>eudicotyledons</taxon>
        <taxon>Gunneridae</taxon>
        <taxon>Pentapetalae</taxon>
        <taxon>rosids</taxon>
        <taxon>fabids</taxon>
        <taxon>Fabales</taxon>
        <taxon>Fabaceae</taxon>
        <taxon>Papilionoideae</taxon>
        <taxon>50 kb inversion clade</taxon>
        <taxon>NPAAA clade</taxon>
        <taxon>indigoferoid/millettioid clade</taxon>
        <taxon>Phaseoleae</taxon>
        <taxon>Vigna</taxon>
    </lineage>
</organism>
<name>A0A4D6LK59_VIGUN</name>
<feature type="coiled-coil region" evidence="4">
    <location>
        <begin position="2770"/>
        <end position="2828"/>
    </location>
</feature>
<feature type="domain" description="AAA+ ATPase" evidence="5">
    <location>
        <begin position="2850"/>
        <end position="3004"/>
    </location>
</feature>
<evidence type="ECO:0000256" key="2">
    <source>
        <dbReference type="ARBA" id="ARBA00022741"/>
    </source>
</evidence>
<dbReference type="FunFam" id="3.40.50.300:FF:001091">
    <property type="entry name" value="Probable disease resistance protein At1g61300"/>
    <property type="match status" value="4"/>
</dbReference>
<dbReference type="FunFam" id="1.10.8.430:FF:000003">
    <property type="entry name" value="Probable disease resistance protein At5g66910"/>
    <property type="match status" value="3"/>
</dbReference>
<dbReference type="Gene3D" id="1.10.10.10">
    <property type="entry name" value="Winged helix-like DNA-binding domain superfamily/Winged helix DNA-binding domain"/>
    <property type="match status" value="4"/>
</dbReference>
<dbReference type="InterPro" id="IPR055414">
    <property type="entry name" value="LRR_R13L4/SHOC2-like"/>
</dbReference>